<dbReference type="SUPFAM" id="SSF161098">
    <property type="entry name" value="MetI-like"/>
    <property type="match status" value="1"/>
</dbReference>
<keyword evidence="3" id="KW-1003">Cell membrane</keyword>
<comment type="subcellular location">
    <subcellularLocation>
        <location evidence="1">Cell membrane</location>
        <topology evidence="1">Multi-pass membrane protein</topology>
    </subcellularLocation>
</comment>
<dbReference type="EMBL" id="UINC01020491">
    <property type="protein sequence ID" value="SVA86002.1"/>
    <property type="molecule type" value="Genomic_DNA"/>
</dbReference>
<keyword evidence="6 7" id="KW-0472">Membrane</keyword>
<dbReference type="CDD" id="cd06261">
    <property type="entry name" value="TM_PBP2"/>
    <property type="match status" value="1"/>
</dbReference>
<keyword evidence="5 7" id="KW-1133">Transmembrane helix</keyword>
<dbReference type="InterPro" id="IPR045621">
    <property type="entry name" value="BPD_transp_1_N"/>
</dbReference>
<protein>
    <recommendedName>
        <fullName evidence="8">ABC transmembrane type-1 domain-containing protein</fullName>
    </recommendedName>
</protein>
<evidence type="ECO:0000256" key="6">
    <source>
        <dbReference type="ARBA" id="ARBA00023136"/>
    </source>
</evidence>
<name>A0A381ZAU9_9ZZZZ</name>
<evidence type="ECO:0000256" key="1">
    <source>
        <dbReference type="ARBA" id="ARBA00004651"/>
    </source>
</evidence>
<evidence type="ECO:0000256" key="2">
    <source>
        <dbReference type="ARBA" id="ARBA00022448"/>
    </source>
</evidence>
<dbReference type="Gene3D" id="1.10.3720.10">
    <property type="entry name" value="MetI-like"/>
    <property type="match status" value="1"/>
</dbReference>
<feature type="transmembrane region" description="Helical" evidence="7">
    <location>
        <begin position="237"/>
        <end position="263"/>
    </location>
</feature>
<evidence type="ECO:0000256" key="7">
    <source>
        <dbReference type="SAM" id="Phobius"/>
    </source>
</evidence>
<dbReference type="InterPro" id="IPR000515">
    <property type="entry name" value="MetI-like"/>
</dbReference>
<dbReference type="PANTHER" id="PTHR43163:SF3">
    <property type="entry name" value="PEPTIDE ABC TRANSPORTER PERMEASE PROTEIN"/>
    <property type="match status" value="1"/>
</dbReference>
<feature type="transmembrane region" description="Helical" evidence="7">
    <location>
        <begin position="179"/>
        <end position="199"/>
    </location>
</feature>
<dbReference type="InterPro" id="IPR035906">
    <property type="entry name" value="MetI-like_sf"/>
</dbReference>
<organism evidence="9">
    <name type="scientific">marine metagenome</name>
    <dbReference type="NCBI Taxonomy" id="408172"/>
    <lineage>
        <taxon>unclassified sequences</taxon>
        <taxon>metagenomes</taxon>
        <taxon>ecological metagenomes</taxon>
    </lineage>
</organism>
<dbReference type="PANTHER" id="PTHR43163">
    <property type="entry name" value="DIPEPTIDE TRANSPORT SYSTEM PERMEASE PROTEIN DPPB-RELATED"/>
    <property type="match status" value="1"/>
</dbReference>
<dbReference type="PROSITE" id="PS50928">
    <property type="entry name" value="ABC_TM1"/>
    <property type="match status" value="1"/>
</dbReference>
<accession>A0A381ZAU9</accession>
<keyword evidence="2" id="KW-0813">Transport</keyword>
<sequence length="317" mass="33963">MTLTALIGRRLLIGVFILLVVSVLVFAGTEILPGDVATAILGQSATPELVALIRERLGLDDPVYLRYLHWLGGLVTGNLGTSLVNGADLGGEVGVRLFNTFFLALLTASVAVPLSIVLGLLSALKPNGALDRTISTVTLALISLPDFLTAIILVTLFAVTWKFFPAIVNIRSDDGITDIMHALVLPVATLVFAVLAHMVRMTRTVVLNVLTSPPIEMALLKGVPRWRILIVHALPNALAPIVNVIALNLAYLIAGIVVIETLFNVLGLGRFTVESVQNRDIPAVQVCAMIFCAVYVLLNLLADVISIIANPRLRHPK</sequence>
<dbReference type="AlphaFoldDB" id="A0A381ZAU9"/>
<feature type="transmembrane region" description="Helical" evidence="7">
    <location>
        <begin position="101"/>
        <end position="124"/>
    </location>
</feature>
<evidence type="ECO:0000256" key="3">
    <source>
        <dbReference type="ARBA" id="ARBA00022475"/>
    </source>
</evidence>
<gene>
    <name evidence="9" type="ORF">METZ01_LOCUS138856</name>
</gene>
<evidence type="ECO:0000259" key="8">
    <source>
        <dbReference type="PROSITE" id="PS50928"/>
    </source>
</evidence>
<dbReference type="Pfam" id="PF00528">
    <property type="entry name" value="BPD_transp_1"/>
    <property type="match status" value="1"/>
</dbReference>
<feature type="transmembrane region" description="Helical" evidence="7">
    <location>
        <begin position="136"/>
        <end position="159"/>
    </location>
</feature>
<evidence type="ECO:0000256" key="4">
    <source>
        <dbReference type="ARBA" id="ARBA00022692"/>
    </source>
</evidence>
<keyword evidence="4 7" id="KW-0812">Transmembrane</keyword>
<reference evidence="9" key="1">
    <citation type="submission" date="2018-05" db="EMBL/GenBank/DDBJ databases">
        <authorList>
            <person name="Lanie J.A."/>
            <person name="Ng W.-L."/>
            <person name="Kazmierczak K.M."/>
            <person name="Andrzejewski T.M."/>
            <person name="Davidsen T.M."/>
            <person name="Wayne K.J."/>
            <person name="Tettelin H."/>
            <person name="Glass J.I."/>
            <person name="Rusch D."/>
            <person name="Podicherti R."/>
            <person name="Tsui H.-C.T."/>
            <person name="Winkler M.E."/>
        </authorList>
    </citation>
    <scope>NUCLEOTIDE SEQUENCE</scope>
</reference>
<evidence type="ECO:0000256" key="5">
    <source>
        <dbReference type="ARBA" id="ARBA00022989"/>
    </source>
</evidence>
<feature type="transmembrane region" description="Helical" evidence="7">
    <location>
        <begin position="283"/>
        <end position="309"/>
    </location>
</feature>
<proteinExistence type="predicted"/>
<dbReference type="GO" id="GO:0055085">
    <property type="term" value="P:transmembrane transport"/>
    <property type="evidence" value="ECO:0007669"/>
    <property type="project" value="InterPro"/>
</dbReference>
<dbReference type="Pfam" id="PF19300">
    <property type="entry name" value="BPD_transp_1_N"/>
    <property type="match status" value="1"/>
</dbReference>
<evidence type="ECO:0000313" key="9">
    <source>
        <dbReference type="EMBL" id="SVA86002.1"/>
    </source>
</evidence>
<feature type="domain" description="ABC transmembrane type-1" evidence="8">
    <location>
        <begin position="97"/>
        <end position="302"/>
    </location>
</feature>
<dbReference type="GO" id="GO:0005886">
    <property type="term" value="C:plasma membrane"/>
    <property type="evidence" value="ECO:0007669"/>
    <property type="project" value="UniProtKB-SubCell"/>
</dbReference>